<name>A0A8J7S1B9_METVO</name>
<dbReference type="InterPro" id="IPR003793">
    <property type="entry name" value="UPF0166"/>
</dbReference>
<dbReference type="EMBL" id="JAGGMV010000002">
    <property type="protein sequence ID" value="MBP2201575.1"/>
    <property type="molecule type" value="Genomic_DNA"/>
</dbReference>
<dbReference type="PANTHER" id="PTHR35983">
    <property type="entry name" value="UPF0166 PROTEIN TM_0021"/>
    <property type="match status" value="1"/>
</dbReference>
<dbReference type="InterPro" id="IPR011322">
    <property type="entry name" value="N-reg_PII-like_a/b"/>
</dbReference>
<reference evidence="2" key="1">
    <citation type="submission" date="2021-03" db="EMBL/GenBank/DDBJ databases">
        <title>Genomic Encyclopedia of Type Strains, Phase IV (KMG-V): Genome sequencing to study the core and pangenomes of soil and plant-associated prokaryotes.</title>
        <authorList>
            <person name="Whitman W."/>
        </authorList>
    </citation>
    <scope>NUCLEOTIDE SEQUENCE</scope>
    <source>
        <strain evidence="2">C4</strain>
    </source>
</reference>
<protein>
    <submittedName>
        <fullName evidence="2">PII-like signaling protein</fullName>
    </submittedName>
</protein>
<dbReference type="RefSeq" id="WP_209591045.1">
    <property type="nucleotide sequence ID" value="NZ_JAGGMV010000002.1"/>
</dbReference>
<dbReference type="SUPFAM" id="SSF54913">
    <property type="entry name" value="GlnB-like"/>
    <property type="match status" value="1"/>
</dbReference>
<comment type="similarity">
    <text evidence="1">Belongs to the UPF0166 family.</text>
</comment>
<proteinExistence type="inferred from homology"/>
<accession>A0A8J7S1B9</accession>
<evidence type="ECO:0000313" key="2">
    <source>
        <dbReference type="EMBL" id="MBP2201575.1"/>
    </source>
</evidence>
<evidence type="ECO:0000313" key="3">
    <source>
        <dbReference type="Proteomes" id="UP000740329"/>
    </source>
</evidence>
<dbReference type="Proteomes" id="UP000740329">
    <property type="component" value="Unassembled WGS sequence"/>
</dbReference>
<sequence length="106" mass="12039">MKFIDCKILRVYLKESDKFNGQNMTHTVVKLLKSHGLSGATVFKAQCGYGRRGVSRFDILRLSMNLPVIVECIDYETTFEQVLPELTKIVGENGLITMENIQVVKE</sequence>
<dbReference type="PANTHER" id="PTHR35983:SF1">
    <property type="entry name" value="UPF0166 PROTEIN TM_0021"/>
    <property type="match status" value="1"/>
</dbReference>
<evidence type="ECO:0000256" key="1">
    <source>
        <dbReference type="ARBA" id="ARBA00010554"/>
    </source>
</evidence>
<dbReference type="Pfam" id="PF02641">
    <property type="entry name" value="DUF190"/>
    <property type="match status" value="1"/>
</dbReference>
<comment type="caution">
    <text evidence="2">The sequence shown here is derived from an EMBL/GenBank/DDBJ whole genome shotgun (WGS) entry which is preliminary data.</text>
</comment>
<dbReference type="AlphaFoldDB" id="A0A8J7S1B9"/>
<dbReference type="Gene3D" id="3.30.70.120">
    <property type="match status" value="1"/>
</dbReference>
<organism evidence="2 3">
    <name type="scientific">Methanococcus voltae</name>
    <dbReference type="NCBI Taxonomy" id="2188"/>
    <lineage>
        <taxon>Archaea</taxon>
        <taxon>Methanobacteriati</taxon>
        <taxon>Methanobacteriota</taxon>
        <taxon>Methanomada group</taxon>
        <taxon>Methanococci</taxon>
        <taxon>Methanococcales</taxon>
        <taxon>Methanococcaceae</taxon>
        <taxon>Methanococcus</taxon>
    </lineage>
</organism>
<gene>
    <name evidence="2" type="ORF">J3E07_000987</name>
</gene>
<dbReference type="InterPro" id="IPR015867">
    <property type="entry name" value="N-reg_PII/ATP_PRibTrfase_C"/>
</dbReference>